<evidence type="ECO:0000313" key="1">
    <source>
        <dbReference type="EMBL" id="KAE9114317.1"/>
    </source>
</evidence>
<comment type="caution">
    <text evidence="1">The sequence shown here is derived from an EMBL/GenBank/DDBJ whole genome shotgun (WGS) entry which is preliminary data.</text>
</comment>
<name>A0A6A3SCJ3_9STRA</name>
<dbReference type="Proteomes" id="UP000441208">
    <property type="component" value="Unassembled WGS sequence"/>
</dbReference>
<dbReference type="EMBL" id="QXFZ01000491">
    <property type="protein sequence ID" value="KAE9114317.1"/>
    <property type="molecule type" value="Genomic_DNA"/>
</dbReference>
<sequence>NASRDTSVINVGSGLEHTIGKLALPGVYLMFSGNVRRFFVL</sequence>
<organism evidence="1 2">
    <name type="scientific">Phytophthora fragariae</name>
    <dbReference type="NCBI Taxonomy" id="53985"/>
    <lineage>
        <taxon>Eukaryota</taxon>
        <taxon>Sar</taxon>
        <taxon>Stramenopiles</taxon>
        <taxon>Oomycota</taxon>
        <taxon>Peronosporomycetes</taxon>
        <taxon>Peronosporales</taxon>
        <taxon>Peronosporaceae</taxon>
        <taxon>Phytophthora</taxon>
    </lineage>
</organism>
<dbReference type="AlphaFoldDB" id="A0A6A3SCJ3"/>
<accession>A0A6A3SCJ3</accession>
<evidence type="ECO:0000313" key="2">
    <source>
        <dbReference type="Proteomes" id="UP000441208"/>
    </source>
</evidence>
<gene>
    <name evidence="1" type="ORF">PF007_g10406</name>
</gene>
<proteinExistence type="predicted"/>
<reference evidence="1 2" key="1">
    <citation type="submission" date="2018-08" db="EMBL/GenBank/DDBJ databases">
        <title>Genomic investigation of the strawberry pathogen Phytophthora fragariae indicates pathogenicity is determined by transcriptional variation in three key races.</title>
        <authorList>
            <person name="Adams T.M."/>
            <person name="Armitage A.D."/>
            <person name="Sobczyk M.K."/>
            <person name="Bates H.J."/>
            <person name="Dunwell J.M."/>
            <person name="Nellist C.F."/>
            <person name="Harrison R.J."/>
        </authorList>
    </citation>
    <scope>NUCLEOTIDE SEQUENCE [LARGE SCALE GENOMIC DNA]</scope>
    <source>
        <strain evidence="1 2">NOV-71</strain>
    </source>
</reference>
<feature type="non-terminal residue" evidence="1">
    <location>
        <position position="1"/>
    </location>
</feature>
<protein>
    <submittedName>
        <fullName evidence="1">Uncharacterized protein</fullName>
    </submittedName>
</protein>